<dbReference type="RefSeq" id="WP_126752315.1">
    <property type="nucleotide sequence ID" value="NZ_JBHUMT010000015.1"/>
</dbReference>
<dbReference type="Proteomes" id="UP000288361">
    <property type="component" value="Unassembled WGS sequence"/>
</dbReference>
<feature type="chain" id="PRO_5019231533" description="TIGR04219 family outer membrane beta-barrel protein" evidence="1">
    <location>
        <begin position="22"/>
        <end position="229"/>
    </location>
</feature>
<accession>A0A432YRF1</accession>
<evidence type="ECO:0000313" key="2">
    <source>
        <dbReference type="EMBL" id="RUO64119.1"/>
    </source>
</evidence>
<name>A0A432YRF1_9GAMM</name>
<dbReference type="EMBL" id="PIQA01000006">
    <property type="protein sequence ID" value="RUO64119.1"/>
    <property type="molecule type" value="Genomic_DNA"/>
</dbReference>
<keyword evidence="1" id="KW-0732">Signal</keyword>
<comment type="caution">
    <text evidence="2">The sequence shown here is derived from an EMBL/GenBank/DDBJ whole genome shotgun (WGS) entry which is preliminary data.</text>
</comment>
<gene>
    <name evidence="2" type="ORF">CWI73_08110</name>
</gene>
<dbReference type="InterPro" id="IPR026387">
    <property type="entry name" value="OMP_w_GlyGly"/>
</dbReference>
<reference evidence="2 3" key="1">
    <citation type="journal article" date="2011" name="Front. Microbiol.">
        <title>Genomic signatures of strain selection and enhancement in Bacillus atrophaeus var. globigii, a historical biowarfare simulant.</title>
        <authorList>
            <person name="Gibbons H.S."/>
            <person name="Broomall S.M."/>
            <person name="McNew L.A."/>
            <person name="Daligault H."/>
            <person name="Chapman C."/>
            <person name="Bruce D."/>
            <person name="Karavis M."/>
            <person name="Krepps M."/>
            <person name="McGregor P.A."/>
            <person name="Hong C."/>
            <person name="Park K.H."/>
            <person name="Akmal A."/>
            <person name="Feldman A."/>
            <person name="Lin J.S."/>
            <person name="Chang W.E."/>
            <person name="Higgs B.W."/>
            <person name="Demirev P."/>
            <person name="Lindquist J."/>
            <person name="Liem A."/>
            <person name="Fochler E."/>
            <person name="Read T.D."/>
            <person name="Tapia R."/>
            <person name="Johnson S."/>
            <person name="Bishop-Lilly K.A."/>
            <person name="Detter C."/>
            <person name="Han C."/>
            <person name="Sozhamannan S."/>
            <person name="Rosenzweig C.N."/>
            <person name="Skowronski E.W."/>
        </authorList>
    </citation>
    <scope>NUCLEOTIDE SEQUENCE [LARGE SCALE GENOMIC DNA]</scope>
    <source>
        <strain evidence="2 3">TPS4-2</strain>
    </source>
</reference>
<dbReference type="AlphaFoldDB" id="A0A432YRF1"/>
<protein>
    <recommendedName>
        <fullName evidence="4">TIGR04219 family outer membrane beta-barrel protein</fullName>
    </recommendedName>
</protein>
<sequence>MYKKSIMVAATLALTPTLANADTVLGLYLGGQYWDTDASGEYVVGSEGYDAGFEDKGQGSYYVALEHPIPLIPNVKIRENSLEFDGGYGRNDFSHRDYIFYYEFFDNDIISFDAGINAMDFDGTVRTPVSTTFGRQDFSVTVPTAYLATRVGIPMTELTLFAEASALSVKDSKVQDAQIGIEYRLVENLAIDLNLHAGYRHSVIELDDVDDIYSDVTFKGPFVGLEVHF</sequence>
<dbReference type="NCBIfam" id="TIGR04219">
    <property type="entry name" value="OMP_w_GlyGly"/>
    <property type="match status" value="1"/>
</dbReference>
<evidence type="ECO:0000313" key="3">
    <source>
        <dbReference type="Proteomes" id="UP000288361"/>
    </source>
</evidence>
<proteinExistence type="predicted"/>
<evidence type="ECO:0008006" key="4">
    <source>
        <dbReference type="Google" id="ProtNLM"/>
    </source>
</evidence>
<feature type="signal peptide" evidence="1">
    <location>
        <begin position="1"/>
        <end position="21"/>
    </location>
</feature>
<organism evidence="2 3">
    <name type="scientific">Idiomarina piscisalsi</name>
    <dbReference type="NCBI Taxonomy" id="1096243"/>
    <lineage>
        <taxon>Bacteria</taxon>
        <taxon>Pseudomonadati</taxon>
        <taxon>Pseudomonadota</taxon>
        <taxon>Gammaproteobacteria</taxon>
        <taxon>Alteromonadales</taxon>
        <taxon>Idiomarinaceae</taxon>
        <taxon>Idiomarina</taxon>
    </lineage>
</organism>
<evidence type="ECO:0000256" key="1">
    <source>
        <dbReference type="SAM" id="SignalP"/>
    </source>
</evidence>